<reference evidence="2" key="1">
    <citation type="journal article" date="2019" name="Environ. Microbiol.">
        <title>Fungal ecological strategies reflected in gene transcription - a case study of two litter decomposers.</title>
        <authorList>
            <person name="Barbi F."/>
            <person name="Kohler A."/>
            <person name="Barry K."/>
            <person name="Baskaran P."/>
            <person name="Daum C."/>
            <person name="Fauchery L."/>
            <person name="Ihrmark K."/>
            <person name="Kuo A."/>
            <person name="LaButti K."/>
            <person name="Lipzen A."/>
            <person name="Morin E."/>
            <person name="Grigoriev I.V."/>
            <person name="Henrissat B."/>
            <person name="Lindahl B."/>
            <person name="Martin F."/>
        </authorList>
    </citation>
    <scope>NUCLEOTIDE SEQUENCE</scope>
    <source>
        <strain evidence="2">JB14</strain>
    </source>
</reference>
<feature type="region of interest" description="Disordered" evidence="1">
    <location>
        <begin position="1"/>
        <end position="70"/>
    </location>
</feature>
<accession>A0A6A4H4P7</accession>
<keyword evidence="3" id="KW-1185">Reference proteome</keyword>
<evidence type="ECO:0000313" key="2">
    <source>
        <dbReference type="EMBL" id="KAE9392756.1"/>
    </source>
</evidence>
<sequence>MKSTLSLEHKMHPNPMDRQSRKSLLPQKRGKQVREKGQGMRETRESNVKQEQDQTARSTAASASAVASSSRMHMYRFPPLPYFPMRCPTCN</sequence>
<feature type="compositionally biased region" description="Low complexity" evidence="1">
    <location>
        <begin position="55"/>
        <end position="70"/>
    </location>
</feature>
<evidence type="ECO:0000313" key="3">
    <source>
        <dbReference type="Proteomes" id="UP000799118"/>
    </source>
</evidence>
<proteinExistence type="predicted"/>
<dbReference type="EMBL" id="ML769588">
    <property type="protein sequence ID" value="KAE9392756.1"/>
    <property type="molecule type" value="Genomic_DNA"/>
</dbReference>
<dbReference type="AlphaFoldDB" id="A0A6A4H4P7"/>
<evidence type="ECO:0000256" key="1">
    <source>
        <dbReference type="SAM" id="MobiDB-lite"/>
    </source>
</evidence>
<name>A0A6A4H4P7_9AGAR</name>
<gene>
    <name evidence="2" type="ORF">BT96DRAFT_262107</name>
</gene>
<dbReference type="Proteomes" id="UP000799118">
    <property type="component" value="Unassembled WGS sequence"/>
</dbReference>
<protein>
    <submittedName>
        <fullName evidence="2">Uncharacterized protein</fullName>
    </submittedName>
</protein>
<organism evidence="2 3">
    <name type="scientific">Gymnopus androsaceus JB14</name>
    <dbReference type="NCBI Taxonomy" id="1447944"/>
    <lineage>
        <taxon>Eukaryota</taxon>
        <taxon>Fungi</taxon>
        <taxon>Dikarya</taxon>
        <taxon>Basidiomycota</taxon>
        <taxon>Agaricomycotina</taxon>
        <taxon>Agaricomycetes</taxon>
        <taxon>Agaricomycetidae</taxon>
        <taxon>Agaricales</taxon>
        <taxon>Marasmiineae</taxon>
        <taxon>Omphalotaceae</taxon>
        <taxon>Gymnopus</taxon>
    </lineage>
</organism>
<feature type="compositionally biased region" description="Basic and acidic residues" evidence="1">
    <location>
        <begin position="32"/>
        <end position="54"/>
    </location>
</feature>